<sequence>MCTARPSSVLAPYQHSHLVPAPFSAQSTSLVRPCALAVTLALSLSRWCLPSRLCLRAARSTDAYLVPPEEESLVENLRIFDKYSVSPPTTYLGAEFKEEFNKPNVTYRQVNLTVASLAAIHDSGSTVHEPSAHERAKYATSQKISTSPPQASPDRPSISRARTW</sequence>
<reference evidence="2 3" key="1">
    <citation type="journal article" date="2021" name="Environ. Microbiol.">
        <title>Gene family expansions and transcriptome signatures uncover fungal adaptations to wood decay.</title>
        <authorList>
            <person name="Hage H."/>
            <person name="Miyauchi S."/>
            <person name="Viragh M."/>
            <person name="Drula E."/>
            <person name="Min B."/>
            <person name="Chaduli D."/>
            <person name="Navarro D."/>
            <person name="Favel A."/>
            <person name="Norest M."/>
            <person name="Lesage-Meessen L."/>
            <person name="Balint B."/>
            <person name="Merenyi Z."/>
            <person name="de Eugenio L."/>
            <person name="Morin E."/>
            <person name="Martinez A.T."/>
            <person name="Baldrian P."/>
            <person name="Stursova M."/>
            <person name="Martinez M.J."/>
            <person name="Novotny C."/>
            <person name="Magnuson J.K."/>
            <person name="Spatafora J.W."/>
            <person name="Maurice S."/>
            <person name="Pangilinan J."/>
            <person name="Andreopoulos W."/>
            <person name="LaButti K."/>
            <person name="Hundley H."/>
            <person name="Na H."/>
            <person name="Kuo A."/>
            <person name="Barry K."/>
            <person name="Lipzen A."/>
            <person name="Henrissat B."/>
            <person name="Riley R."/>
            <person name="Ahrendt S."/>
            <person name="Nagy L.G."/>
            <person name="Grigoriev I.V."/>
            <person name="Martin F."/>
            <person name="Rosso M.N."/>
        </authorList>
    </citation>
    <scope>NUCLEOTIDE SEQUENCE [LARGE SCALE GENOMIC DNA]</scope>
    <source>
        <strain evidence="2 3">CIRM-BRFM 1785</strain>
    </source>
</reference>
<dbReference type="EMBL" id="JADCUA010000033">
    <property type="protein sequence ID" value="KAH9830165.1"/>
    <property type="molecule type" value="Genomic_DNA"/>
</dbReference>
<dbReference type="RefSeq" id="XP_047773517.1">
    <property type="nucleotide sequence ID" value="XM_047928065.1"/>
</dbReference>
<feature type="compositionally biased region" description="Polar residues" evidence="1">
    <location>
        <begin position="139"/>
        <end position="149"/>
    </location>
</feature>
<proteinExistence type="predicted"/>
<organism evidence="2 3">
    <name type="scientific">Rhodofomes roseus</name>
    <dbReference type="NCBI Taxonomy" id="34475"/>
    <lineage>
        <taxon>Eukaryota</taxon>
        <taxon>Fungi</taxon>
        <taxon>Dikarya</taxon>
        <taxon>Basidiomycota</taxon>
        <taxon>Agaricomycotina</taxon>
        <taxon>Agaricomycetes</taxon>
        <taxon>Polyporales</taxon>
        <taxon>Rhodofomes</taxon>
    </lineage>
</organism>
<feature type="region of interest" description="Disordered" evidence="1">
    <location>
        <begin position="125"/>
        <end position="164"/>
    </location>
</feature>
<accession>A0ABQ8K0I5</accession>
<dbReference type="Proteomes" id="UP000814176">
    <property type="component" value="Unassembled WGS sequence"/>
</dbReference>
<gene>
    <name evidence="2" type="ORF">C8Q71DRAFT_862749</name>
</gene>
<evidence type="ECO:0000313" key="2">
    <source>
        <dbReference type="EMBL" id="KAH9830165.1"/>
    </source>
</evidence>
<comment type="caution">
    <text evidence="2">The sequence shown here is derived from an EMBL/GenBank/DDBJ whole genome shotgun (WGS) entry which is preliminary data.</text>
</comment>
<evidence type="ECO:0000313" key="3">
    <source>
        <dbReference type="Proteomes" id="UP000814176"/>
    </source>
</evidence>
<keyword evidence="3" id="KW-1185">Reference proteome</keyword>
<evidence type="ECO:0000256" key="1">
    <source>
        <dbReference type="SAM" id="MobiDB-lite"/>
    </source>
</evidence>
<protein>
    <submittedName>
        <fullName evidence="2">Uncharacterized protein</fullName>
    </submittedName>
</protein>
<dbReference type="GeneID" id="72008797"/>
<name>A0ABQ8K0I5_9APHY</name>